<evidence type="ECO:0000313" key="2">
    <source>
        <dbReference type="Proteomes" id="UP000035036"/>
    </source>
</evidence>
<proteinExistence type="predicted"/>
<dbReference type="AlphaFoldDB" id="A0A0B5FSZ1"/>
<keyword evidence="2" id="KW-1185">Reference proteome</keyword>
<sequence length="100" mass="11725">MDLAQEKLNGMLKAAGLPVRPSYRRSEVCLILGVSERTFWRMVAAYDQELDGSPRLPWTLDSYMTRGHHRVRYQELVDFLARNRTITRKFDDPNQMDLPL</sequence>
<name>A0A0B5FSZ1_9BACT</name>
<dbReference type="OrthoDB" id="5402434at2"/>
<dbReference type="Proteomes" id="UP000035036">
    <property type="component" value="Chromosome"/>
</dbReference>
<evidence type="ECO:0000313" key="1">
    <source>
        <dbReference type="EMBL" id="AJF07779.1"/>
    </source>
</evidence>
<dbReference type="RefSeq" id="WP_040201762.1">
    <property type="nucleotide sequence ID" value="NZ_CP010311.1"/>
</dbReference>
<protein>
    <submittedName>
        <fullName evidence="1">Uncharacterized protein</fullName>
    </submittedName>
</protein>
<dbReference type="KEGG" id="gsb:GSUB_16145"/>
<reference evidence="1 2" key="1">
    <citation type="journal article" date="2015" name="Genome Announc.">
        <title>Genomes of Geoalkalibacter ferrihydriticus Z-0531T and Geoalkalibacter subterraneus Red1T, Two Haloalkaliphilic Metal-Reducing Deltaproteobacteria.</title>
        <authorList>
            <person name="Badalamenti J.P."/>
            <person name="Krajmalnik-Brown R."/>
            <person name="Torres C.I."/>
            <person name="Bond D.R."/>
        </authorList>
    </citation>
    <scope>NUCLEOTIDE SEQUENCE [LARGE SCALE GENOMIC DNA]</scope>
    <source>
        <strain evidence="1 2">Red1</strain>
    </source>
</reference>
<dbReference type="HOGENOM" id="CLU_2273351_0_0_7"/>
<gene>
    <name evidence="1" type="ORF">GSUB_16145</name>
</gene>
<accession>A0A0B5FSZ1</accession>
<organism evidence="1 2">
    <name type="scientific">Geoalkalibacter subterraneus</name>
    <dbReference type="NCBI Taxonomy" id="483547"/>
    <lineage>
        <taxon>Bacteria</taxon>
        <taxon>Pseudomonadati</taxon>
        <taxon>Thermodesulfobacteriota</taxon>
        <taxon>Desulfuromonadia</taxon>
        <taxon>Desulfuromonadales</taxon>
        <taxon>Geoalkalibacteraceae</taxon>
        <taxon>Geoalkalibacter</taxon>
    </lineage>
</organism>
<dbReference type="EMBL" id="CP010311">
    <property type="protein sequence ID" value="AJF07779.1"/>
    <property type="molecule type" value="Genomic_DNA"/>
</dbReference>